<organism evidence="1 2">
    <name type="scientific">Alicyclobacillus fodiniaquatilis</name>
    <dbReference type="NCBI Taxonomy" id="1661150"/>
    <lineage>
        <taxon>Bacteria</taxon>
        <taxon>Bacillati</taxon>
        <taxon>Bacillota</taxon>
        <taxon>Bacilli</taxon>
        <taxon>Bacillales</taxon>
        <taxon>Alicyclobacillaceae</taxon>
        <taxon>Alicyclobacillus</taxon>
    </lineage>
</organism>
<keyword evidence="2" id="KW-1185">Reference proteome</keyword>
<comment type="caution">
    <text evidence="1">The sequence shown here is derived from an EMBL/GenBank/DDBJ whole genome shotgun (WGS) entry which is preliminary data.</text>
</comment>
<dbReference type="EMBL" id="JBHUCX010000014">
    <property type="protein sequence ID" value="MFD1673979.1"/>
    <property type="molecule type" value="Genomic_DNA"/>
</dbReference>
<name>A0ABW4JC79_9BACL</name>
<evidence type="ECO:0000313" key="1">
    <source>
        <dbReference type="EMBL" id="MFD1673979.1"/>
    </source>
</evidence>
<dbReference type="RefSeq" id="WP_377941632.1">
    <property type="nucleotide sequence ID" value="NZ_JBHUCX010000014.1"/>
</dbReference>
<gene>
    <name evidence="1" type="ORF">ACFSB2_04550</name>
</gene>
<protein>
    <recommendedName>
        <fullName evidence="3">DUF1450 domain-containing protein</fullName>
    </recommendedName>
</protein>
<accession>A0ABW4JC79</accession>
<sequence length="82" mass="9602">MNEEPIQICISNAVRHQLVETLKRLIGEGYPIKVEKCMDLCGSCRYSPQFVYEEDIYQVKNHVDLETRIRQLLSTRQEVSES</sequence>
<dbReference type="Proteomes" id="UP001597079">
    <property type="component" value="Unassembled WGS sequence"/>
</dbReference>
<proteinExistence type="predicted"/>
<reference evidence="2" key="1">
    <citation type="journal article" date="2019" name="Int. J. Syst. Evol. Microbiol.">
        <title>The Global Catalogue of Microorganisms (GCM) 10K type strain sequencing project: providing services to taxonomists for standard genome sequencing and annotation.</title>
        <authorList>
            <consortium name="The Broad Institute Genomics Platform"/>
            <consortium name="The Broad Institute Genome Sequencing Center for Infectious Disease"/>
            <person name="Wu L."/>
            <person name="Ma J."/>
        </authorList>
    </citation>
    <scope>NUCLEOTIDE SEQUENCE [LARGE SCALE GENOMIC DNA]</scope>
    <source>
        <strain evidence="2">CGMCC 1.12286</strain>
    </source>
</reference>
<evidence type="ECO:0000313" key="2">
    <source>
        <dbReference type="Proteomes" id="UP001597079"/>
    </source>
</evidence>
<evidence type="ECO:0008006" key="3">
    <source>
        <dbReference type="Google" id="ProtNLM"/>
    </source>
</evidence>